<evidence type="ECO:0000313" key="9">
    <source>
        <dbReference type="EMBL" id="KAK5576355.1"/>
    </source>
</evidence>
<dbReference type="AlphaFoldDB" id="A0AAN7TWK8"/>
<keyword evidence="4" id="KW-0325">Glycoprotein</keyword>
<dbReference type="InterPro" id="IPR002909">
    <property type="entry name" value="IPT_dom"/>
</dbReference>
<feature type="region of interest" description="Disordered" evidence="5">
    <location>
        <begin position="112"/>
        <end position="228"/>
    </location>
</feature>
<dbReference type="InterPro" id="IPR014756">
    <property type="entry name" value="Ig_E-set"/>
</dbReference>
<dbReference type="EMBL" id="JAVFKY010000005">
    <property type="protein sequence ID" value="KAK5576355.1"/>
    <property type="molecule type" value="Genomic_DNA"/>
</dbReference>
<comment type="subcellular location">
    <subcellularLocation>
        <location evidence="1">Membrane</location>
    </subcellularLocation>
</comment>
<feature type="compositionally biased region" description="Low complexity" evidence="5">
    <location>
        <begin position="211"/>
        <end position="228"/>
    </location>
</feature>
<comment type="caution">
    <text evidence="9">The sequence shown here is derived from an EMBL/GenBank/DDBJ whole genome shotgun (WGS) entry which is preliminary data.</text>
</comment>
<dbReference type="PANTHER" id="PTHR31341">
    <property type="entry name" value="IPT/TIG DOMAIN-CONTAINING PROTEIN-RELATED-RELATED"/>
    <property type="match status" value="1"/>
</dbReference>
<evidence type="ECO:0000256" key="1">
    <source>
        <dbReference type="ARBA" id="ARBA00004370"/>
    </source>
</evidence>
<feature type="compositionally biased region" description="Pro residues" evidence="5">
    <location>
        <begin position="153"/>
        <end position="162"/>
    </location>
</feature>
<evidence type="ECO:0000256" key="4">
    <source>
        <dbReference type="ARBA" id="ARBA00023180"/>
    </source>
</evidence>
<evidence type="ECO:0000256" key="6">
    <source>
        <dbReference type="SAM" id="Phobius"/>
    </source>
</evidence>
<feature type="compositionally biased region" description="Low complexity" evidence="5">
    <location>
        <begin position="115"/>
        <end position="152"/>
    </location>
</feature>
<gene>
    <name evidence="9" type="ORF">RB653_007496</name>
</gene>
<name>A0AAN7TWK8_9MYCE</name>
<protein>
    <recommendedName>
        <fullName evidence="8">IPT/TIG domain-containing protein</fullName>
    </recommendedName>
</protein>
<evidence type="ECO:0000256" key="2">
    <source>
        <dbReference type="ARBA" id="ARBA00022729"/>
    </source>
</evidence>
<dbReference type="CDD" id="cd00603">
    <property type="entry name" value="IPT_PCSR"/>
    <property type="match status" value="1"/>
</dbReference>
<keyword evidence="6" id="KW-1133">Transmembrane helix</keyword>
<evidence type="ECO:0000256" key="5">
    <source>
        <dbReference type="SAM" id="MobiDB-lite"/>
    </source>
</evidence>
<dbReference type="InterPro" id="IPR052014">
    <property type="entry name" value="Dictyostelium_Tiger"/>
</dbReference>
<dbReference type="GO" id="GO:0016020">
    <property type="term" value="C:membrane"/>
    <property type="evidence" value="ECO:0007669"/>
    <property type="project" value="UniProtKB-SubCell"/>
</dbReference>
<evidence type="ECO:0000256" key="3">
    <source>
        <dbReference type="ARBA" id="ARBA00023136"/>
    </source>
</evidence>
<feature type="signal peptide" evidence="7">
    <location>
        <begin position="1"/>
        <end position="20"/>
    </location>
</feature>
<evidence type="ECO:0000313" key="10">
    <source>
        <dbReference type="Proteomes" id="UP001344447"/>
    </source>
</evidence>
<feature type="domain" description="IPT/TIG" evidence="8">
    <location>
        <begin position="273"/>
        <end position="338"/>
    </location>
</feature>
<keyword evidence="6" id="KW-0812">Transmembrane</keyword>
<dbReference type="Proteomes" id="UP001344447">
    <property type="component" value="Unassembled WGS sequence"/>
</dbReference>
<evidence type="ECO:0000256" key="7">
    <source>
        <dbReference type="SAM" id="SignalP"/>
    </source>
</evidence>
<keyword evidence="10" id="KW-1185">Reference proteome</keyword>
<dbReference type="SUPFAM" id="SSF81296">
    <property type="entry name" value="E set domains"/>
    <property type="match status" value="1"/>
</dbReference>
<accession>A0AAN7TWK8</accession>
<evidence type="ECO:0000259" key="8">
    <source>
        <dbReference type="Pfam" id="PF01833"/>
    </source>
</evidence>
<proteinExistence type="predicted"/>
<feature type="compositionally biased region" description="Low complexity" evidence="5">
    <location>
        <begin position="163"/>
        <end position="204"/>
    </location>
</feature>
<feature type="chain" id="PRO_5042880344" description="IPT/TIG domain-containing protein" evidence="7">
    <location>
        <begin position="21"/>
        <end position="552"/>
    </location>
</feature>
<sequence length="552" mass="59822">MKNYSLLIVFLFLLISNSFGKSNKNKDDQSPEIIKIIGNDKLPLYYEIVISGHFSIDKTGLTVSYLGDKIHDFQFIKGELLNKSGEPTTNSTNVSISPDKLIEDEFELFDNSDFSTQSPTSKPTTTPSQTVPPTSTPTSTPSKSVPPSSTPSTPTPPTPSPTSSPTSTPSKSVPPSSTPSTPTPTSTPSSSSTQTPTITSTPSKTVPPKPTKSSKPTKTPTPTTLPTTAPSIVKGYDIIKFNLTDIEDVNEGKIAISYKNGQSSSKHFEPNSIIKSIERVNSLGGVVEFKGSFFYTDDYEPQITIGNKSCETLTSSQSSIRCYLSNGTGCDHSIVIDNLLNAIDIKGNRNLTYCYANPIIDKVIGYKDKKDTKITIIGKNFLNNATVVIEKPNGHKRNCSNNIILSTDTVFICSLGESYDKELTSSSKLTNATILSLININSPNSSIVSNEIIEMISGYFQIKISTKPSINDEGEVDNGSVGKSVIDNSKGSNSQQKGSKKLYLVIILPTVLFIIVATLVAIFIKTRVQNSQSVNKKDNINLPFQMLEEMTT</sequence>
<dbReference type="PANTHER" id="PTHR31341:SF14">
    <property type="entry name" value="GLYCOPROTEIN GP100"/>
    <property type="match status" value="1"/>
</dbReference>
<keyword evidence="3 6" id="KW-0472">Membrane</keyword>
<organism evidence="9 10">
    <name type="scientific">Dictyostelium firmibasis</name>
    <dbReference type="NCBI Taxonomy" id="79012"/>
    <lineage>
        <taxon>Eukaryota</taxon>
        <taxon>Amoebozoa</taxon>
        <taxon>Evosea</taxon>
        <taxon>Eumycetozoa</taxon>
        <taxon>Dictyostelia</taxon>
        <taxon>Dictyosteliales</taxon>
        <taxon>Dictyosteliaceae</taxon>
        <taxon>Dictyostelium</taxon>
    </lineage>
</organism>
<feature type="transmembrane region" description="Helical" evidence="6">
    <location>
        <begin position="502"/>
        <end position="524"/>
    </location>
</feature>
<keyword evidence="2 7" id="KW-0732">Signal</keyword>
<reference evidence="9 10" key="1">
    <citation type="submission" date="2023-11" db="EMBL/GenBank/DDBJ databases">
        <title>Dfirmibasis_genome.</title>
        <authorList>
            <person name="Edelbroek B."/>
            <person name="Kjellin J."/>
            <person name="Jerlstrom-Hultqvist J."/>
            <person name="Soderbom F."/>
        </authorList>
    </citation>
    <scope>NUCLEOTIDE SEQUENCE [LARGE SCALE GENOMIC DNA]</scope>
    <source>
        <strain evidence="9 10">TNS-C-14</strain>
    </source>
</reference>
<dbReference type="Pfam" id="PF01833">
    <property type="entry name" value="TIG"/>
    <property type="match status" value="1"/>
</dbReference>